<proteinExistence type="predicted"/>
<reference evidence="2" key="1">
    <citation type="submission" date="2015-04" db="UniProtKB">
        <authorList>
            <consortium name="EnsemblPlants"/>
        </authorList>
    </citation>
    <scope>IDENTIFICATION</scope>
    <source>
        <strain evidence="2">SL10</strain>
    </source>
</reference>
<organism evidence="2">
    <name type="scientific">Oryza nivara</name>
    <name type="common">Indian wild rice</name>
    <name type="synonym">Oryza sativa f. spontanea</name>
    <dbReference type="NCBI Taxonomy" id="4536"/>
    <lineage>
        <taxon>Eukaryota</taxon>
        <taxon>Viridiplantae</taxon>
        <taxon>Streptophyta</taxon>
        <taxon>Embryophyta</taxon>
        <taxon>Tracheophyta</taxon>
        <taxon>Spermatophyta</taxon>
        <taxon>Magnoliopsida</taxon>
        <taxon>Liliopsida</taxon>
        <taxon>Poales</taxon>
        <taxon>Poaceae</taxon>
        <taxon>BOP clade</taxon>
        <taxon>Oryzoideae</taxon>
        <taxon>Oryzeae</taxon>
        <taxon>Oryzinae</taxon>
        <taxon>Oryza</taxon>
    </lineage>
</organism>
<protein>
    <submittedName>
        <fullName evidence="2">Uncharacterized protein</fullName>
    </submittedName>
</protein>
<dbReference type="EnsemblPlants" id="ONIVA03G19220.1">
    <property type="protein sequence ID" value="ONIVA03G19220.1"/>
    <property type="gene ID" value="ONIVA03G19220"/>
</dbReference>
<evidence type="ECO:0000256" key="1">
    <source>
        <dbReference type="SAM" id="MobiDB-lite"/>
    </source>
</evidence>
<dbReference type="OMA" id="HYGKEAC"/>
<evidence type="ECO:0000313" key="3">
    <source>
        <dbReference type="Proteomes" id="UP000006591"/>
    </source>
</evidence>
<dbReference type="Proteomes" id="UP000006591">
    <property type="component" value="Chromosome 3"/>
</dbReference>
<feature type="compositionally biased region" description="Pro residues" evidence="1">
    <location>
        <begin position="34"/>
        <end position="46"/>
    </location>
</feature>
<feature type="compositionally biased region" description="Low complexity" evidence="1">
    <location>
        <begin position="73"/>
        <end position="83"/>
    </location>
</feature>
<dbReference type="HOGENOM" id="CLU_1752710_0_0_1"/>
<reference evidence="2" key="2">
    <citation type="submission" date="2018-04" db="EMBL/GenBank/DDBJ databases">
        <title>OnivRS2 (Oryza nivara Reference Sequence Version 2).</title>
        <authorList>
            <person name="Zhang J."/>
            <person name="Kudrna D."/>
            <person name="Lee S."/>
            <person name="Talag J."/>
            <person name="Rajasekar S."/>
            <person name="Welchert J."/>
            <person name="Hsing Y.-I."/>
            <person name="Wing R.A."/>
        </authorList>
    </citation>
    <scope>NUCLEOTIDE SEQUENCE [LARGE SCALE GENOMIC DNA]</scope>
    <source>
        <strain evidence="2">SL10</strain>
    </source>
</reference>
<feature type="region of interest" description="Disordered" evidence="1">
    <location>
        <begin position="23"/>
        <end position="85"/>
    </location>
</feature>
<name>A0A0E0GMP4_ORYNI</name>
<dbReference type="Gramene" id="ONIVA03G19220.1">
    <property type="protein sequence ID" value="ONIVA03G19220.1"/>
    <property type="gene ID" value="ONIVA03G19220"/>
</dbReference>
<keyword evidence="3" id="KW-1185">Reference proteome</keyword>
<accession>A0A0E0GMP4</accession>
<evidence type="ECO:0000313" key="2">
    <source>
        <dbReference type="EnsemblPlants" id="ONIVA03G19220.1"/>
    </source>
</evidence>
<sequence>MCVASPSCSTRARRRHRSLAVLLHSYTSSSSQSGPPPAIVAEPPLPEVRRSSPPDPATQVSSPADPVARRELSPPSSSISSPPCQAQTLSLAPLHVRNEVKEEVVAQADMYGKKSSMHYGKEACWDQSDISAVSSDKHNVFAFWDPYEG</sequence>
<dbReference type="AlphaFoldDB" id="A0A0E0GMP4"/>